<proteinExistence type="inferred from homology"/>
<dbReference type="Gene3D" id="3.20.20.70">
    <property type="entry name" value="Aldolase class I"/>
    <property type="match status" value="1"/>
</dbReference>
<feature type="binding site" evidence="4">
    <location>
        <position position="200"/>
    </location>
    <ligand>
        <name>3-dehydroquinate</name>
        <dbReference type="ChEBI" id="CHEBI:32364"/>
    </ligand>
</feature>
<dbReference type="HAMAP" id="MF_00214">
    <property type="entry name" value="AroD"/>
    <property type="match status" value="1"/>
</dbReference>
<dbReference type="GO" id="GO:0008652">
    <property type="term" value="P:amino acid biosynthetic process"/>
    <property type="evidence" value="ECO:0007669"/>
    <property type="project" value="UniProtKB-KW"/>
</dbReference>
<feature type="binding site" evidence="4">
    <location>
        <position position="219"/>
    </location>
    <ligand>
        <name>3-dehydroquinate</name>
        <dbReference type="ChEBI" id="CHEBI:32364"/>
    </ligand>
</feature>
<name>A0A147JSZ6_HADYE</name>
<evidence type="ECO:0000256" key="1">
    <source>
        <dbReference type="ARBA" id="ARBA00001864"/>
    </source>
</evidence>
<comment type="caution">
    <text evidence="5">The sequence shown here is derived from an EMBL/GenBank/DDBJ whole genome shotgun (WGS) entry which is preliminary data.</text>
</comment>
<comment type="catalytic activity">
    <reaction evidence="1 4">
        <text>3-dehydroquinate = 3-dehydroshikimate + H2O</text>
        <dbReference type="Rhea" id="RHEA:21096"/>
        <dbReference type="ChEBI" id="CHEBI:15377"/>
        <dbReference type="ChEBI" id="CHEBI:16630"/>
        <dbReference type="ChEBI" id="CHEBI:32364"/>
        <dbReference type="EC" id="4.2.1.10"/>
    </reaction>
</comment>
<dbReference type="GO" id="GO:0009423">
    <property type="term" value="P:chorismate biosynthetic process"/>
    <property type="evidence" value="ECO:0007669"/>
    <property type="project" value="UniProtKB-UniRule"/>
</dbReference>
<dbReference type="Proteomes" id="UP000074294">
    <property type="component" value="Unassembled WGS sequence"/>
</dbReference>
<dbReference type="GO" id="GO:0046279">
    <property type="term" value="P:3,4-dihydroxybenzoate biosynthetic process"/>
    <property type="evidence" value="ECO:0007669"/>
    <property type="project" value="UniProtKB-ARBA"/>
</dbReference>
<comment type="function">
    <text evidence="4">Involved in the third step of the chorismate pathway, which leads to the biosynthesis of aromatic amino acids. Catalyzes the cis-dehydration of 3-dehydroquinate (DHQ) and introduces the first double bond of the aromatic ring to yield 3-dehydroshikimate.</text>
</comment>
<dbReference type="EC" id="4.2.1.10" evidence="4"/>
<accession>A0A147JSZ6</accession>
<evidence type="ECO:0000313" key="5">
    <source>
        <dbReference type="EMBL" id="KUO39619.1"/>
    </source>
</evidence>
<dbReference type="Pfam" id="PF01487">
    <property type="entry name" value="DHquinase_I"/>
    <property type="match status" value="1"/>
</dbReference>
<dbReference type="STRING" id="1776334.APZ16_00540"/>
<comment type="caution">
    <text evidence="4">Lacks conserved residue(s) required for the propagation of feature annotation.</text>
</comment>
<evidence type="ECO:0000313" key="6">
    <source>
        <dbReference type="Proteomes" id="UP000074294"/>
    </source>
</evidence>
<evidence type="ECO:0000256" key="2">
    <source>
        <dbReference type="ARBA" id="ARBA00023239"/>
    </source>
</evidence>
<feature type="binding site" evidence="4">
    <location>
        <position position="71"/>
    </location>
    <ligand>
        <name>3-dehydroquinate</name>
        <dbReference type="ChEBI" id="CHEBI:32364"/>
    </ligand>
</feature>
<comment type="pathway">
    <text evidence="4">Metabolic intermediate biosynthesis; chorismate biosynthesis; chorismate from D-erythrose 4-phosphate and phosphoenolpyruvate: step 3/7.</text>
</comment>
<dbReference type="FunFam" id="3.20.20.70:FF:000047">
    <property type="entry name" value="3-dehydroquinate dehydratase"/>
    <property type="match status" value="1"/>
</dbReference>
<comment type="subunit">
    <text evidence="4">Homodimer.</text>
</comment>
<sequence length="241" mass="26421">MSELRLGSFVLRTPAVCGAVMGRDVREMGRAVARARKMGADLVELRADTLEEVQGWHRLVKGDFPIIFTNRPRREGGEFRGGERERVEILQEAIERHVACVDVEFSTPAGLRKRVISAAKREGVSVLVSWHDFSKTPAVVALKARAKKMAAAGGDLVKLVTFANSVVDSIRVLDFLVEVQEEISVPAVAFAMGEAGRMTRIASLLLGSPFTYASVGRMTAPGQFDVAETRRLLSRLMPREG</sequence>
<dbReference type="InterPro" id="IPR001381">
    <property type="entry name" value="DHquinase_I"/>
</dbReference>
<protein>
    <recommendedName>
        <fullName evidence="4">3-dehydroquinate dehydratase</fullName>
        <shortName evidence="4">3-dehydroquinase</shortName>
        <ecNumber evidence="4">4.2.1.10</ecNumber>
    </recommendedName>
    <alternativeName>
        <fullName evidence="4">Type I DHQase</fullName>
    </alternativeName>
    <alternativeName>
        <fullName evidence="4">Type I dehydroquinase</fullName>
        <shortName evidence="4">DHQ1</shortName>
    </alternativeName>
</protein>
<gene>
    <name evidence="4" type="primary">aroD</name>
    <name evidence="5" type="ORF">APZ16_00540</name>
</gene>
<dbReference type="PANTHER" id="PTHR43699:SF1">
    <property type="entry name" value="3-DEHYDROQUINATE DEHYDRATASE"/>
    <property type="match status" value="1"/>
</dbReference>
<dbReference type="GO" id="GO:0003855">
    <property type="term" value="F:3-dehydroquinate dehydratase activity"/>
    <property type="evidence" value="ECO:0007669"/>
    <property type="project" value="UniProtKB-UniRule"/>
</dbReference>
<dbReference type="GO" id="GO:0009073">
    <property type="term" value="P:aromatic amino acid family biosynthetic process"/>
    <property type="evidence" value="ECO:0007669"/>
    <property type="project" value="UniProtKB-KW"/>
</dbReference>
<keyword evidence="2 4" id="KW-0456">Lyase</keyword>
<keyword evidence="4" id="KW-0028">Amino-acid biosynthesis</keyword>
<evidence type="ECO:0000256" key="4">
    <source>
        <dbReference type="HAMAP-Rule" id="MF_00214"/>
    </source>
</evidence>
<dbReference type="SUPFAM" id="SSF51569">
    <property type="entry name" value="Aldolase"/>
    <property type="match status" value="1"/>
</dbReference>
<dbReference type="InterPro" id="IPR050146">
    <property type="entry name" value="Type-I_3-dehydroquinase"/>
</dbReference>
<keyword evidence="3 4" id="KW-0704">Schiff base</keyword>
<evidence type="ECO:0000256" key="3">
    <source>
        <dbReference type="ARBA" id="ARBA00023270"/>
    </source>
</evidence>
<dbReference type="UniPathway" id="UPA00053">
    <property type="reaction ID" value="UER00086"/>
</dbReference>
<dbReference type="NCBIfam" id="TIGR01093">
    <property type="entry name" value="aroD"/>
    <property type="match status" value="1"/>
</dbReference>
<reference evidence="5 6" key="1">
    <citation type="journal article" date="2016" name="Nat. Microbiol.">
        <title>Genomic inference of the metabolism of cosmopolitan subsurface Archaea, Hadesarchaea.</title>
        <authorList>
            <person name="Baker B.J."/>
            <person name="Saw J.H."/>
            <person name="Lind A.E."/>
            <person name="Lazar C.S."/>
            <person name="Hinrichs K.-U."/>
            <person name="Teske A.P."/>
            <person name="Ettema T.J."/>
        </authorList>
    </citation>
    <scope>NUCLEOTIDE SEQUENCE [LARGE SCALE GENOMIC DNA]</scope>
</reference>
<dbReference type="AlphaFoldDB" id="A0A147JSZ6"/>
<feature type="binding site" evidence="4">
    <location>
        <begin position="44"/>
        <end position="46"/>
    </location>
    <ligand>
        <name>3-dehydroquinate</name>
        <dbReference type="ChEBI" id="CHEBI:32364"/>
    </ligand>
</feature>
<dbReference type="PANTHER" id="PTHR43699">
    <property type="entry name" value="3-DEHYDROQUINATE DEHYDRATASE"/>
    <property type="match status" value="1"/>
</dbReference>
<feature type="active site" description="Proton donor/acceptor" evidence="4">
    <location>
        <position position="131"/>
    </location>
</feature>
<dbReference type="InterPro" id="IPR013785">
    <property type="entry name" value="Aldolase_TIM"/>
</dbReference>
<dbReference type="EMBL" id="LQMQ01000058">
    <property type="protein sequence ID" value="KUO39619.1"/>
    <property type="molecule type" value="Genomic_DNA"/>
</dbReference>
<comment type="similarity">
    <text evidence="4">Belongs to the type-I 3-dehydroquinase family.</text>
</comment>
<dbReference type="CDD" id="cd00502">
    <property type="entry name" value="DHQase_I"/>
    <property type="match status" value="1"/>
</dbReference>
<feature type="binding site" evidence="4">
    <location>
        <position position="223"/>
    </location>
    <ligand>
        <name>3-dehydroquinate</name>
        <dbReference type="ChEBI" id="CHEBI:32364"/>
    </ligand>
</feature>
<organism evidence="5 6">
    <name type="scientific">Hadarchaeum yellowstonense</name>
    <dbReference type="NCBI Taxonomy" id="1776334"/>
    <lineage>
        <taxon>Archaea</taxon>
        <taxon>Methanobacteriati</taxon>
        <taxon>Candidatus Hadarchaeota</taxon>
        <taxon>Candidatus Hadarchaeia</taxon>
        <taxon>Candidatus Hadarchaeales</taxon>
        <taxon>Candidatus Hadarchaeaceae</taxon>
        <taxon>Candidatus Hadarchaeum</taxon>
    </lineage>
</organism>
<keyword evidence="4" id="KW-0057">Aromatic amino acid biosynthesis</keyword>
<feature type="active site" description="Schiff-base intermediate with substrate" evidence="4">
    <location>
        <position position="158"/>
    </location>
</feature>